<sequence length="68" mass="7646">AMPWVSLNNCIVNIPSPTMVLCSERERSQAMKYLGLPVLTKHIDHVIMSNNCCKLSSAIFVSCTWFCL</sequence>
<accession>A0A0B6YMR6</accession>
<protein>
    <submittedName>
        <fullName evidence="1">Uncharacterized protein</fullName>
    </submittedName>
</protein>
<proteinExistence type="predicted"/>
<name>A0A0B6YMR6_9EUPU</name>
<feature type="non-terminal residue" evidence="1">
    <location>
        <position position="1"/>
    </location>
</feature>
<dbReference type="AlphaFoldDB" id="A0A0B6YMR6"/>
<dbReference type="EMBL" id="HACG01010668">
    <property type="protein sequence ID" value="CEK57533.1"/>
    <property type="molecule type" value="Transcribed_RNA"/>
</dbReference>
<gene>
    <name evidence="1" type="primary">ORF30417</name>
</gene>
<evidence type="ECO:0000313" key="1">
    <source>
        <dbReference type="EMBL" id="CEK57533.1"/>
    </source>
</evidence>
<reference evidence="1" key="1">
    <citation type="submission" date="2014-12" db="EMBL/GenBank/DDBJ databases">
        <title>Insight into the proteome of Arion vulgaris.</title>
        <authorList>
            <person name="Aradska J."/>
            <person name="Bulat T."/>
            <person name="Smidak R."/>
            <person name="Sarate P."/>
            <person name="Gangsoo J."/>
            <person name="Sialana F."/>
            <person name="Bilban M."/>
            <person name="Lubec G."/>
        </authorList>
    </citation>
    <scope>NUCLEOTIDE SEQUENCE</scope>
    <source>
        <tissue evidence="1">Skin</tissue>
    </source>
</reference>
<organism evidence="1">
    <name type="scientific">Arion vulgaris</name>
    <dbReference type="NCBI Taxonomy" id="1028688"/>
    <lineage>
        <taxon>Eukaryota</taxon>
        <taxon>Metazoa</taxon>
        <taxon>Spiralia</taxon>
        <taxon>Lophotrochozoa</taxon>
        <taxon>Mollusca</taxon>
        <taxon>Gastropoda</taxon>
        <taxon>Heterobranchia</taxon>
        <taxon>Euthyneura</taxon>
        <taxon>Panpulmonata</taxon>
        <taxon>Eupulmonata</taxon>
        <taxon>Stylommatophora</taxon>
        <taxon>Helicina</taxon>
        <taxon>Arionoidea</taxon>
        <taxon>Arionidae</taxon>
        <taxon>Arion</taxon>
    </lineage>
</organism>